<reference evidence="2" key="1">
    <citation type="journal article" date="2017" name="Nat. Commun.">
        <title>The North American bullfrog draft genome provides insight into hormonal regulation of long noncoding RNA.</title>
        <authorList>
            <person name="Hammond S.A."/>
            <person name="Warren R.L."/>
            <person name="Vandervalk B.P."/>
            <person name="Kucuk E."/>
            <person name="Khan H."/>
            <person name="Gibb E.A."/>
            <person name="Pandoh P."/>
            <person name="Kirk H."/>
            <person name="Zhao Y."/>
            <person name="Jones M."/>
            <person name="Mungall A.J."/>
            <person name="Coope R."/>
            <person name="Pleasance S."/>
            <person name="Moore R.A."/>
            <person name="Holt R.A."/>
            <person name="Round J.M."/>
            <person name="Ohora S."/>
            <person name="Walle B.V."/>
            <person name="Veldhoen N."/>
            <person name="Helbing C.C."/>
            <person name="Birol I."/>
        </authorList>
    </citation>
    <scope>NUCLEOTIDE SEQUENCE [LARGE SCALE GENOMIC DNA]</scope>
</reference>
<name>A0A2G9S0K4_AQUCT</name>
<organism evidence="1 2">
    <name type="scientific">Aquarana catesbeiana</name>
    <name type="common">American bullfrog</name>
    <name type="synonym">Rana catesbeiana</name>
    <dbReference type="NCBI Taxonomy" id="8400"/>
    <lineage>
        <taxon>Eukaryota</taxon>
        <taxon>Metazoa</taxon>
        <taxon>Chordata</taxon>
        <taxon>Craniata</taxon>
        <taxon>Vertebrata</taxon>
        <taxon>Euteleostomi</taxon>
        <taxon>Amphibia</taxon>
        <taxon>Batrachia</taxon>
        <taxon>Anura</taxon>
        <taxon>Neobatrachia</taxon>
        <taxon>Ranoidea</taxon>
        <taxon>Ranidae</taxon>
        <taxon>Aquarana</taxon>
    </lineage>
</organism>
<dbReference type="SUPFAM" id="SSF56204">
    <property type="entry name" value="Hect, E3 ligase catalytic domain"/>
    <property type="match status" value="1"/>
</dbReference>
<dbReference type="EMBL" id="KV927613">
    <property type="protein sequence ID" value="PIO33666.1"/>
    <property type="molecule type" value="Genomic_DNA"/>
</dbReference>
<dbReference type="AlphaFoldDB" id="A0A2G9S0K4"/>
<evidence type="ECO:0008006" key="3">
    <source>
        <dbReference type="Google" id="ProtNLM"/>
    </source>
</evidence>
<keyword evidence="2" id="KW-1185">Reference proteome</keyword>
<dbReference type="GO" id="GO:0004842">
    <property type="term" value="F:ubiquitin-protein transferase activity"/>
    <property type="evidence" value="ECO:0007669"/>
    <property type="project" value="InterPro"/>
</dbReference>
<proteinExistence type="predicted"/>
<dbReference type="OrthoDB" id="2384350at2759"/>
<sequence length="206" mass="23162">MHSRVPGVNTARFPYTQWQRQHLTADGNISCGADIAGLQDRALSHWGRAVLAINFIFIFFSFKQGLQTLGVLEKIQAYPAAFWSILCMKPERLTAKAMADLFTITHYADPANIRKYNAVNLWQEYLQDTEDGVTSVSLESILNFATGLDHIPPAGFHPQPSILFHYTPIIPTAWKNKNCIEVPGKNAYRAFRKSMDKAICDALCKT</sequence>
<evidence type="ECO:0000313" key="1">
    <source>
        <dbReference type="EMBL" id="PIO33666.1"/>
    </source>
</evidence>
<dbReference type="InterPro" id="IPR035983">
    <property type="entry name" value="Hect_E3_ubiquitin_ligase"/>
</dbReference>
<protein>
    <recommendedName>
        <fullName evidence="3">HECT domain-containing protein</fullName>
    </recommendedName>
</protein>
<evidence type="ECO:0000313" key="2">
    <source>
        <dbReference type="Proteomes" id="UP000228934"/>
    </source>
</evidence>
<accession>A0A2G9S0K4</accession>
<dbReference type="Proteomes" id="UP000228934">
    <property type="component" value="Unassembled WGS sequence"/>
</dbReference>
<gene>
    <name evidence="1" type="ORF">AB205_0128690</name>
</gene>